<keyword evidence="3" id="KW-0285">Flavoprotein</keyword>
<dbReference type="SUPFAM" id="SSF47203">
    <property type="entry name" value="Acyl-CoA dehydrogenase C-terminal domain-like"/>
    <property type="match status" value="1"/>
</dbReference>
<protein>
    <submittedName>
        <fullName evidence="7">Acyl-CoA dehydrogenase</fullName>
    </submittedName>
</protein>
<keyword evidence="4" id="KW-0274">FAD</keyword>
<comment type="similarity">
    <text evidence="2">Belongs to the acyl-CoA dehydrogenase family.</text>
</comment>
<dbReference type="SUPFAM" id="SSF56645">
    <property type="entry name" value="Acyl-CoA dehydrogenase NM domain-like"/>
    <property type="match status" value="1"/>
</dbReference>
<organism evidence="7 8">
    <name type="scientific">Saccharopolyspora shandongensis</name>
    <dbReference type="NCBI Taxonomy" id="418495"/>
    <lineage>
        <taxon>Bacteria</taxon>
        <taxon>Bacillati</taxon>
        <taxon>Actinomycetota</taxon>
        <taxon>Actinomycetes</taxon>
        <taxon>Pseudonocardiales</taxon>
        <taxon>Pseudonocardiaceae</taxon>
        <taxon>Saccharopolyspora</taxon>
    </lineage>
</organism>
<dbReference type="RefSeq" id="WP_218157551.1">
    <property type="nucleotide sequence ID" value="NZ_FNOK01000039.1"/>
</dbReference>
<evidence type="ECO:0000313" key="7">
    <source>
        <dbReference type="EMBL" id="SDY92169.1"/>
    </source>
</evidence>
<dbReference type="Pfam" id="PF00441">
    <property type="entry name" value="Acyl-CoA_dh_1"/>
    <property type="match status" value="1"/>
</dbReference>
<evidence type="ECO:0000256" key="3">
    <source>
        <dbReference type="ARBA" id="ARBA00022630"/>
    </source>
</evidence>
<name>A0A1H3NVI9_9PSEU</name>
<dbReference type="AlphaFoldDB" id="A0A1H3NVI9"/>
<keyword evidence="8" id="KW-1185">Reference proteome</keyword>
<proteinExistence type="inferred from homology"/>
<evidence type="ECO:0000256" key="5">
    <source>
        <dbReference type="ARBA" id="ARBA00023002"/>
    </source>
</evidence>
<accession>A0A1H3NVI9</accession>
<feature type="domain" description="Acyl-CoA dehydrogenase/oxidase C-terminal" evidence="6">
    <location>
        <begin position="161"/>
        <end position="279"/>
    </location>
</feature>
<reference evidence="8" key="1">
    <citation type="submission" date="2016-10" db="EMBL/GenBank/DDBJ databases">
        <authorList>
            <person name="Varghese N."/>
            <person name="Submissions S."/>
        </authorList>
    </citation>
    <scope>NUCLEOTIDE SEQUENCE [LARGE SCALE GENOMIC DNA]</scope>
    <source>
        <strain evidence="8">CGMCC 4.3530</strain>
    </source>
</reference>
<dbReference type="PANTHER" id="PTHR43884:SF20">
    <property type="entry name" value="ACYL-COA DEHYDROGENASE FADE28"/>
    <property type="match status" value="1"/>
</dbReference>
<dbReference type="STRING" id="418495.SAMN05216215_103927"/>
<dbReference type="GO" id="GO:0050660">
    <property type="term" value="F:flavin adenine dinucleotide binding"/>
    <property type="evidence" value="ECO:0007669"/>
    <property type="project" value="InterPro"/>
</dbReference>
<dbReference type="PANTHER" id="PTHR43884">
    <property type="entry name" value="ACYL-COA DEHYDROGENASE"/>
    <property type="match status" value="1"/>
</dbReference>
<dbReference type="Proteomes" id="UP000199529">
    <property type="component" value="Unassembled WGS sequence"/>
</dbReference>
<evidence type="ECO:0000256" key="4">
    <source>
        <dbReference type="ARBA" id="ARBA00022827"/>
    </source>
</evidence>
<dbReference type="InterPro" id="IPR036250">
    <property type="entry name" value="AcylCo_DH-like_C"/>
</dbReference>
<dbReference type="InterPro" id="IPR009100">
    <property type="entry name" value="AcylCoA_DH/oxidase_NM_dom_sf"/>
</dbReference>
<dbReference type="EMBL" id="FNOK01000039">
    <property type="protein sequence ID" value="SDY92169.1"/>
    <property type="molecule type" value="Genomic_DNA"/>
</dbReference>
<dbReference type="InterPro" id="IPR037069">
    <property type="entry name" value="AcylCoA_DH/ox_N_sf"/>
</dbReference>
<keyword evidence="5" id="KW-0560">Oxidoreductase</keyword>
<dbReference type="Gene3D" id="1.10.540.10">
    <property type="entry name" value="Acyl-CoA dehydrogenase/oxidase, N-terminal domain"/>
    <property type="match status" value="1"/>
</dbReference>
<evidence type="ECO:0000259" key="6">
    <source>
        <dbReference type="Pfam" id="PF00441"/>
    </source>
</evidence>
<evidence type="ECO:0000256" key="2">
    <source>
        <dbReference type="ARBA" id="ARBA00009347"/>
    </source>
</evidence>
<dbReference type="GO" id="GO:0003995">
    <property type="term" value="F:acyl-CoA dehydrogenase activity"/>
    <property type="evidence" value="ECO:0007669"/>
    <property type="project" value="TreeGrafter"/>
</dbReference>
<comment type="cofactor">
    <cofactor evidence="1">
        <name>FAD</name>
        <dbReference type="ChEBI" id="CHEBI:57692"/>
    </cofactor>
</comment>
<evidence type="ECO:0000313" key="8">
    <source>
        <dbReference type="Proteomes" id="UP000199529"/>
    </source>
</evidence>
<dbReference type="InterPro" id="IPR009075">
    <property type="entry name" value="AcylCo_DH/oxidase_C"/>
</dbReference>
<dbReference type="Gene3D" id="1.20.140.10">
    <property type="entry name" value="Butyryl-CoA Dehydrogenase, subunit A, domain 3"/>
    <property type="match status" value="1"/>
</dbReference>
<gene>
    <name evidence="7" type="ORF">SAMN05216215_103927</name>
</gene>
<evidence type="ECO:0000256" key="1">
    <source>
        <dbReference type="ARBA" id="ARBA00001974"/>
    </source>
</evidence>
<sequence length="315" mass="33019">MSNSLITEVAADVLSGVSPEAPEGALHPLWPTLVELGWPQVGIPEERGGAGGTLGDLAELIAATAASGVSVPLLETSLAQWILGEQLPAGLVVAATGLENVPWARHADHVVVCPERESAYLVEPNSDVEHGQNLAGEPRDTIRVPGATTPLPDAPAHDAVLARAAVLNAAALLGAARGAYARTREHVTQREQFGRPLVALKAVANGLAEMSTHLVAAEAAVARAARIHQEDSAERAFAASATAKITAARTATSIARAAHQLHGAMGVTREHSLHHVTRKLWAWRDEYGSERRWSAELGRAALAAGETGLWEHLTA</sequence>